<feature type="region of interest" description="Disordered" evidence="1">
    <location>
        <begin position="40"/>
        <end position="137"/>
    </location>
</feature>
<feature type="region of interest" description="Disordered" evidence="1">
    <location>
        <begin position="1"/>
        <end position="25"/>
    </location>
</feature>
<dbReference type="InParanoid" id="A0A4V3SHL2"/>
<evidence type="ECO:0000313" key="2">
    <source>
        <dbReference type="EMBL" id="TGZ76654.1"/>
    </source>
</evidence>
<dbReference type="InterPro" id="IPR022024">
    <property type="entry name" value="DUF3602"/>
</dbReference>
<reference evidence="2 3" key="1">
    <citation type="submission" date="2019-04" db="EMBL/GenBank/DDBJ databases">
        <title>Comparative genomics and transcriptomics to analyze fruiting body development in filamentous ascomycetes.</title>
        <authorList>
            <consortium name="DOE Joint Genome Institute"/>
            <person name="Lutkenhaus R."/>
            <person name="Traeger S."/>
            <person name="Breuer J."/>
            <person name="Kuo A."/>
            <person name="Lipzen A."/>
            <person name="Pangilinan J."/>
            <person name="Dilworth D."/>
            <person name="Sandor L."/>
            <person name="Poggeler S."/>
            <person name="Barry K."/>
            <person name="Grigoriev I.V."/>
            <person name="Nowrousian M."/>
        </authorList>
    </citation>
    <scope>NUCLEOTIDE SEQUENCE [LARGE SCALE GENOMIC DNA]</scope>
    <source>
        <strain evidence="2 3">CBS 389.68</strain>
    </source>
</reference>
<feature type="compositionally biased region" description="Basic and acidic residues" evidence="1">
    <location>
        <begin position="43"/>
        <end position="54"/>
    </location>
</feature>
<dbReference type="EMBL" id="ML220170">
    <property type="protein sequence ID" value="TGZ76654.1"/>
    <property type="molecule type" value="Genomic_DNA"/>
</dbReference>
<name>A0A4V3SHL2_9PEZI</name>
<protein>
    <submittedName>
        <fullName evidence="2">Uncharacterized protein</fullName>
    </submittedName>
</protein>
<gene>
    <name evidence="2" type="ORF">EX30DRAFT_399116</name>
</gene>
<dbReference type="Proteomes" id="UP000298138">
    <property type="component" value="Unassembled WGS sequence"/>
</dbReference>
<feature type="compositionally biased region" description="Low complexity" evidence="1">
    <location>
        <begin position="86"/>
        <end position="96"/>
    </location>
</feature>
<dbReference type="PANTHER" id="PTHR34693:SF1">
    <property type="entry name" value="PROTEIN PAR32"/>
    <property type="match status" value="1"/>
</dbReference>
<proteinExistence type="predicted"/>
<dbReference type="InterPro" id="IPR053203">
    <property type="entry name" value="Cisplatin_resist-associated"/>
</dbReference>
<dbReference type="PANTHER" id="PTHR34693">
    <property type="entry name" value="PROTEIN PAR32"/>
    <property type="match status" value="1"/>
</dbReference>
<feature type="compositionally biased region" description="Basic and acidic residues" evidence="1">
    <location>
        <begin position="120"/>
        <end position="137"/>
    </location>
</feature>
<dbReference type="OrthoDB" id="4159136at2759"/>
<evidence type="ECO:0000256" key="1">
    <source>
        <dbReference type="SAM" id="MobiDB-lite"/>
    </source>
</evidence>
<evidence type="ECO:0000313" key="3">
    <source>
        <dbReference type="Proteomes" id="UP000298138"/>
    </source>
</evidence>
<sequence>MSNYYRTGRGGAGNFKTAEEVNKERDLEAQEQIDAANLIAAENQRERQPDEYQHGGRGGFGNYFTPSSTSTTAPPPAPEEQPDPITTTTAAALAAAQGQEAPKMRVWTGRGGAGNYVPPVEREEGREMEDKGERLSEEVREKVEMVLERPGRVYVPGERER</sequence>
<dbReference type="Pfam" id="PF12223">
    <property type="entry name" value="DUF3602"/>
    <property type="match status" value="2"/>
</dbReference>
<accession>A0A4V3SHL2</accession>
<dbReference type="AlphaFoldDB" id="A0A4V3SHL2"/>
<keyword evidence="3" id="KW-1185">Reference proteome</keyword>
<organism evidence="2 3">
    <name type="scientific">Ascodesmis nigricans</name>
    <dbReference type="NCBI Taxonomy" id="341454"/>
    <lineage>
        <taxon>Eukaryota</taxon>
        <taxon>Fungi</taxon>
        <taxon>Dikarya</taxon>
        <taxon>Ascomycota</taxon>
        <taxon>Pezizomycotina</taxon>
        <taxon>Pezizomycetes</taxon>
        <taxon>Pezizales</taxon>
        <taxon>Ascodesmidaceae</taxon>
        <taxon>Ascodesmis</taxon>
    </lineage>
</organism>